<reference evidence="3 4" key="1">
    <citation type="submission" date="2020-10" db="EMBL/GenBank/DDBJ databases">
        <title>The genome sequence of Chitinilyticum litopenaei 4Y14.</title>
        <authorList>
            <person name="Liu Y."/>
        </authorList>
    </citation>
    <scope>NUCLEOTIDE SEQUENCE [LARGE SCALE GENOMIC DNA]</scope>
    <source>
        <strain evidence="3 4">4Y14</strain>
    </source>
</reference>
<evidence type="ECO:0000256" key="2">
    <source>
        <dbReference type="SAM" id="SignalP"/>
    </source>
</evidence>
<name>A0A8J7FK88_9NEIS</name>
<feature type="signal peptide" evidence="2">
    <location>
        <begin position="1"/>
        <end position="23"/>
    </location>
</feature>
<dbReference type="AlphaFoldDB" id="A0A8J7FK88"/>
<sequence>MHTTRTLLPLIALGLLASGNALAAKDDLKAFPPAKDGYERVVIRLPEVSNPELYRVQLIPGKVVKADCNTRSLRAKLSEVTVQGWGYTYWTVGQIQPGPSTLMACPEAASDKFVPVYNEQLIRYNAKLPLVVYIPKGSELHYKVWTAPEAAQTAKAE</sequence>
<dbReference type="PANTHER" id="PTHR35890">
    <property type="match status" value="1"/>
</dbReference>
<dbReference type="Proteomes" id="UP000604481">
    <property type="component" value="Unassembled WGS sequence"/>
</dbReference>
<evidence type="ECO:0000256" key="1">
    <source>
        <dbReference type="ARBA" id="ARBA00010558"/>
    </source>
</evidence>
<dbReference type="RefSeq" id="WP_194117523.1">
    <property type="nucleotide sequence ID" value="NZ_JADFUA010000018.1"/>
</dbReference>
<dbReference type="SUPFAM" id="SSF49772">
    <property type="entry name" value="Ecotin, trypsin inhibitor"/>
    <property type="match status" value="1"/>
</dbReference>
<dbReference type="PIRSF" id="PIRSF006865">
    <property type="entry name" value="Prot_inh_ecotin"/>
    <property type="match status" value="1"/>
</dbReference>
<comment type="similarity">
    <text evidence="1">Belongs to the protease inhibitor I11 (ecotin) family.</text>
</comment>
<keyword evidence="2" id="KW-0732">Signal</keyword>
<proteinExistence type="inferred from homology"/>
<protein>
    <submittedName>
        <fullName evidence="3">Ecotin family protein</fullName>
    </submittedName>
</protein>
<dbReference type="GO" id="GO:0004867">
    <property type="term" value="F:serine-type endopeptidase inhibitor activity"/>
    <property type="evidence" value="ECO:0007669"/>
    <property type="project" value="InterPro"/>
</dbReference>
<evidence type="ECO:0000313" key="4">
    <source>
        <dbReference type="Proteomes" id="UP000604481"/>
    </source>
</evidence>
<dbReference type="Pfam" id="PF03974">
    <property type="entry name" value="Ecotin"/>
    <property type="match status" value="1"/>
</dbReference>
<dbReference type="Gene3D" id="2.60.40.550">
    <property type="entry name" value="Ecotin"/>
    <property type="match status" value="1"/>
</dbReference>
<dbReference type="EMBL" id="JADFUA010000018">
    <property type="protein sequence ID" value="MBE9611005.1"/>
    <property type="molecule type" value="Genomic_DNA"/>
</dbReference>
<comment type="caution">
    <text evidence="3">The sequence shown here is derived from an EMBL/GenBank/DDBJ whole genome shotgun (WGS) entry which is preliminary data.</text>
</comment>
<accession>A0A8J7FK88</accession>
<organism evidence="3 4">
    <name type="scientific">Chitinilyticum piscinae</name>
    <dbReference type="NCBI Taxonomy" id="2866724"/>
    <lineage>
        <taxon>Bacteria</taxon>
        <taxon>Pseudomonadati</taxon>
        <taxon>Pseudomonadota</taxon>
        <taxon>Betaproteobacteria</taxon>
        <taxon>Neisseriales</taxon>
        <taxon>Chitinibacteraceae</taxon>
        <taxon>Chitinilyticum</taxon>
    </lineage>
</organism>
<keyword evidence="4" id="KW-1185">Reference proteome</keyword>
<dbReference type="InterPro" id="IPR036198">
    <property type="entry name" value="Ecotin_sf"/>
</dbReference>
<dbReference type="PANTHER" id="PTHR35890:SF3">
    <property type="entry name" value="ECOTIN"/>
    <property type="match status" value="1"/>
</dbReference>
<gene>
    <name evidence="3" type="ORF">INR99_16925</name>
</gene>
<dbReference type="InterPro" id="IPR005658">
    <property type="entry name" value="Prot_inh_ecotin"/>
</dbReference>
<feature type="chain" id="PRO_5035157237" evidence="2">
    <location>
        <begin position="24"/>
        <end position="157"/>
    </location>
</feature>
<evidence type="ECO:0000313" key="3">
    <source>
        <dbReference type="EMBL" id="MBE9611005.1"/>
    </source>
</evidence>